<dbReference type="InterPro" id="IPR011006">
    <property type="entry name" value="CheY-like_superfamily"/>
</dbReference>
<dbReference type="GO" id="GO:0000156">
    <property type="term" value="F:phosphorelay response regulator activity"/>
    <property type="evidence" value="ECO:0007669"/>
    <property type="project" value="TreeGrafter"/>
</dbReference>
<keyword evidence="3 5" id="KW-0238">DNA-binding</keyword>
<evidence type="ECO:0000256" key="1">
    <source>
        <dbReference type="ARBA" id="ARBA00022553"/>
    </source>
</evidence>
<dbReference type="Proteomes" id="UP000231019">
    <property type="component" value="Unassembled WGS sequence"/>
</dbReference>
<dbReference type="GO" id="GO:0006355">
    <property type="term" value="P:regulation of DNA-templated transcription"/>
    <property type="evidence" value="ECO:0007669"/>
    <property type="project" value="InterPro"/>
</dbReference>
<dbReference type="InterPro" id="IPR039420">
    <property type="entry name" value="WalR-like"/>
</dbReference>
<dbReference type="Gene3D" id="3.40.50.2300">
    <property type="match status" value="1"/>
</dbReference>
<gene>
    <name evidence="8" type="ORF">COW36_08010</name>
</gene>
<dbReference type="PROSITE" id="PS51755">
    <property type="entry name" value="OMPR_PHOB"/>
    <property type="match status" value="1"/>
</dbReference>
<dbReference type="CDD" id="cd00383">
    <property type="entry name" value="trans_reg_C"/>
    <property type="match status" value="1"/>
</dbReference>
<dbReference type="PANTHER" id="PTHR48111">
    <property type="entry name" value="REGULATOR OF RPOS"/>
    <property type="match status" value="1"/>
</dbReference>
<dbReference type="GO" id="GO:0000976">
    <property type="term" value="F:transcription cis-regulatory region binding"/>
    <property type="evidence" value="ECO:0007669"/>
    <property type="project" value="TreeGrafter"/>
</dbReference>
<dbReference type="SUPFAM" id="SSF52172">
    <property type="entry name" value="CheY-like"/>
    <property type="match status" value="1"/>
</dbReference>
<dbReference type="PANTHER" id="PTHR48111:SF40">
    <property type="entry name" value="PHOSPHATE REGULON TRANSCRIPTIONAL REGULATORY PROTEIN PHOB"/>
    <property type="match status" value="1"/>
</dbReference>
<dbReference type="Gene3D" id="6.10.250.690">
    <property type="match status" value="1"/>
</dbReference>
<dbReference type="CDD" id="cd17574">
    <property type="entry name" value="REC_OmpR"/>
    <property type="match status" value="1"/>
</dbReference>
<evidence type="ECO:0000256" key="4">
    <source>
        <dbReference type="PROSITE-ProRule" id="PRU00169"/>
    </source>
</evidence>
<protein>
    <submittedName>
        <fullName evidence="8">DNA-binding response regulator</fullName>
    </submittedName>
</protein>
<dbReference type="SMART" id="SM00448">
    <property type="entry name" value="REC"/>
    <property type="match status" value="1"/>
</dbReference>
<evidence type="ECO:0000256" key="3">
    <source>
        <dbReference type="ARBA" id="ARBA00023125"/>
    </source>
</evidence>
<comment type="caution">
    <text evidence="8">The sequence shown here is derived from an EMBL/GenBank/DDBJ whole genome shotgun (WGS) entry which is preliminary data.</text>
</comment>
<dbReference type="PROSITE" id="PS50110">
    <property type="entry name" value="RESPONSE_REGULATORY"/>
    <property type="match status" value="1"/>
</dbReference>
<dbReference type="InterPro" id="IPR016032">
    <property type="entry name" value="Sig_transdc_resp-reg_C-effctor"/>
</dbReference>
<dbReference type="EMBL" id="PFFQ01000023">
    <property type="protein sequence ID" value="PIW17433.1"/>
    <property type="molecule type" value="Genomic_DNA"/>
</dbReference>
<dbReference type="InterPro" id="IPR036388">
    <property type="entry name" value="WH-like_DNA-bd_sf"/>
</dbReference>
<evidence type="ECO:0000256" key="2">
    <source>
        <dbReference type="ARBA" id="ARBA00023012"/>
    </source>
</evidence>
<feature type="domain" description="Response regulatory" evidence="6">
    <location>
        <begin position="6"/>
        <end position="120"/>
    </location>
</feature>
<dbReference type="GO" id="GO:0032993">
    <property type="term" value="C:protein-DNA complex"/>
    <property type="evidence" value="ECO:0007669"/>
    <property type="project" value="TreeGrafter"/>
</dbReference>
<dbReference type="AlphaFoldDB" id="A0A2M7G6A2"/>
<keyword evidence="1 4" id="KW-0597">Phosphoprotein</keyword>
<dbReference type="Pfam" id="PF00072">
    <property type="entry name" value="Response_reg"/>
    <property type="match status" value="1"/>
</dbReference>
<dbReference type="InterPro" id="IPR001789">
    <property type="entry name" value="Sig_transdc_resp-reg_receiver"/>
</dbReference>
<sequence>MFVRPKILIVEDEPDILNLLEKILQEENYDVLKAMTAEAGLEIIEGTLPTAIVADINLPGMSGLDFCKRVKSTHPEIPVLFLSGLSDEFDKVLGLELGAEDYITKPFNVREFKARIKVILRRVFNPPAKNAGGLGSSPDPNANVFIDVLKRQVFIEQIEVTLTKKEFDILMLLASRPGQVFTREHILDVIWHDDANVSDRTVDVHIGRLREKITVHPDKPPHVETVRGVGYRCNPHIQVQVVQ</sequence>
<name>A0A2M7G6A2_9BACT</name>
<evidence type="ECO:0000313" key="8">
    <source>
        <dbReference type="EMBL" id="PIW17433.1"/>
    </source>
</evidence>
<evidence type="ECO:0000313" key="9">
    <source>
        <dbReference type="Proteomes" id="UP000231019"/>
    </source>
</evidence>
<feature type="domain" description="OmpR/PhoB-type" evidence="7">
    <location>
        <begin position="136"/>
        <end position="235"/>
    </location>
</feature>
<dbReference type="Pfam" id="PF00486">
    <property type="entry name" value="Trans_reg_C"/>
    <property type="match status" value="1"/>
</dbReference>
<reference evidence="8 9" key="1">
    <citation type="submission" date="2017-09" db="EMBL/GenBank/DDBJ databases">
        <title>Depth-based differentiation of microbial function through sediment-hosted aquifers and enrichment of novel symbionts in the deep terrestrial subsurface.</title>
        <authorList>
            <person name="Probst A.J."/>
            <person name="Ladd B."/>
            <person name="Jarett J.K."/>
            <person name="Geller-Mcgrath D.E."/>
            <person name="Sieber C.M."/>
            <person name="Emerson J.B."/>
            <person name="Anantharaman K."/>
            <person name="Thomas B.C."/>
            <person name="Malmstrom R."/>
            <person name="Stieglmeier M."/>
            <person name="Klingl A."/>
            <person name="Woyke T."/>
            <person name="Ryan C.M."/>
            <person name="Banfield J.F."/>
        </authorList>
    </citation>
    <scope>NUCLEOTIDE SEQUENCE [LARGE SCALE GENOMIC DNA]</scope>
    <source>
        <strain evidence="8">CG17_big_fil_post_rev_8_21_14_2_50_48_46</strain>
    </source>
</reference>
<feature type="modified residue" description="4-aspartylphosphate" evidence="4">
    <location>
        <position position="55"/>
    </location>
</feature>
<evidence type="ECO:0000259" key="6">
    <source>
        <dbReference type="PROSITE" id="PS50110"/>
    </source>
</evidence>
<accession>A0A2M7G6A2</accession>
<evidence type="ECO:0000259" key="7">
    <source>
        <dbReference type="PROSITE" id="PS51755"/>
    </source>
</evidence>
<proteinExistence type="predicted"/>
<organism evidence="8 9">
    <name type="scientific">bacterium (Candidatus Blackallbacteria) CG17_big_fil_post_rev_8_21_14_2_50_48_46</name>
    <dbReference type="NCBI Taxonomy" id="2014261"/>
    <lineage>
        <taxon>Bacteria</taxon>
        <taxon>Candidatus Blackallbacteria</taxon>
    </lineage>
</organism>
<dbReference type="InterPro" id="IPR001867">
    <property type="entry name" value="OmpR/PhoB-type_DNA-bd"/>
</dbReference>
<keyword evidence="2" id="KW-0902">Two-component regulatory system</keyword>
<dbReference type="FunFam" id="1.10.10.10:FF:000018">
    <property type="entry name" value="DNA-binding response regulator ResD"/>
    <property type="match status" value="1"/>
</dbReference>
<dbReference type="Gene3D" id="1.10.10.10">
    <property type="entry name" value="Winged helix-like DNA-binding domain superfamily/Winged helix DNA-binding domain"/>
    <property type="match status" value="1"/>
</dbReference>
<dbReference type="GO" id="GO:0005829">
    <property type="term" value="C:cytosol"/>
    <property type="evidence" value="ECO:0007669"/>
    <property type="project" value="TreeGrafter"/>
</dbReference>
<feature type="DNA-binding region" description="OmpR/PhoB-type" evidence="5">
    <location>
        <begin position="136"/>
        <end position="235"/>
    </location>
</feature>
<dbReference type="SUPFAM" id="SSF46894">
    <property type="entry name" value="C-terminal effector domain of the bipartite response regulators"/>
    <property type="match status" value="1"/>
</dbReference>
<evidence type="ECO:0000256" key="5">
    <source>
        <dbReference type="PROSITE-ProRule" id="PRU01091"/>
    </source>
</evidence>
<dbReference type="SMART" id="SM00862">
    <property type="entry name" value="Trans_reg_C"/>
    <property type="match status" value="1"/>
</dbReference>